<evidence type="ECO:0000313" key="9">
    <source>
        <dbReference type="Proteomes" id="UP000664857"/>
    </source>
</evidence>
<comment type="caution">
    <text evidence="8">The sequence shown here is derived from an EMBL/GenBank/DDBJ whole genome shotgun (WGS) entry which is preliminary data.</text>
</comment>
<organism evidence="8 9">
    <name type="scientific">Candidatus Vagococcus giribetii</name>
    <dbReference type="NCBI Taxonomy" id="2230876"/>
    <lineage>
        <taxon>Bacteria</taxon>
        <taxon>Bacillati</taxon>
        <taxon>Bacillota</taxon>
        <taxon>Bacilli</taxon>
        <taxon>Lactobacillales</taxon>
        <taxon>Enterococcaceae</taxon>
        <taxon>Vagococcus</taxon>
    </lineage>
</organism>
<dbReference type="Gene3D" id="3.40.1190.20">
    <property type="match status" value="1"/>
</dbReference>
<dbReference type="PROSITE" id="PS00583">
    <property type="entry name" value="PFKB_KINASES_1"/>
    <property type="match status" value="1"/>
</dbReference>
<keyword evidence="2 6" id="KW-0808">Transferase</keyword>
<protein>
    <recommendedName>
        <fullName evidence="6">Tagatose-6-phosphate kinase</fullName>
        <ecNumber evidence="6">2.7.1.144</ecNumber>
    </recommendedName>
</protein>
<evidence type="ECO:0000313" key="8">
    <source>
        <dbReference type="EMBL" id="MBO0477771.1"/>
    </source>
</evidence>
<comment type="similarity">
    <text evidence="6">Belongs to the carbohydrate kinase PfkB family. LacC subfamily.</text>
</comment>
<keyword evidence="6" id="KW-0423">Lactose metabolism</keyword>
<evidence type="ECO:0000256" key="4">
    <source>
        <dbReference type="ARBA" id="ARBA00022777"/>
    </source>
</evidence>
<dbReference type="InterPro" id="IPR029056">
    <property type="entry name" value="Ribokinase-like"/>
</dbReference>
<evidence type="ECO:0000259" key="7">
    <source>
        <dbReference type="Pfam" id="PF00294"/>
    </source>
</evidence>
<gene>
    <name evidence="8" type="ORF">DOK76_11860</name>
</gene>
<evidence type="ECO:0000256" key="6">
    <source>
        <dbReference type="PIRNR" id="PIRNR000535"/>
    </source>
</evidence>
<comment type="pathway">
    <text evidence="6">Carbohydrate metabolism; D-tagatose 6-phosphate degradation; D-glyceraldehyde 3-phosphate and glycerone phosphate from D-tagatose 6-phosphate: step 1/2.</text>
</comment>
<dbReference type="EMBL" id="JAFLVX010000035">
    <property type="protein sequence ID" value="MBO0477771.1"/>
    <property type="molecule type" value="Genomic_DNA"/>
</dbReference>
<evidence type="ECO:0000256" key="3">
    <source>
        <dbReference type="ARBA" id="ARBA00022741"/>
    </source>
</evidence>
<evidence type="ECO:0000256" key="2">
    <source>
        <dbReference type="ARBA" id="ARBA00022679"/>
    </source>
</evidence>
<dbReference type="GO" id="GO:0016301">
    <property type="term" value="F:kinase activity"/>
    <property type="evidence" value="ECO:0007669"/>
    <property type="project" value="UniProtKB-KW"/>
</dbReference>
<keyword evidence="3 6" id="KW-0547">Nucleotide-binding</keyword>
<sequence length="312" mass="33733">MILTVTMNPSVDMSYALPTFAMDQVNRCQNVRKTAGGKGLNVTRVIHQMGEPVKATGLLGGVLGTFIKEELNQNDITHAFSPIKGDTRNCIAVLHDGGKQTEILEAGPTVSQEELIRFENLLLEEAQQVDVITISGSLPKGAPVNFYADLLEKVEKLPVKVILDTSGESLEACLKSSVKPYGIKPNLEELSSLLNQEVTLEEEDLKQVLSQELFCGIPLILVSLGKDGAFAKYQEAFYRVSIPKVAVLNPVGSGDSTVAGLGIAIKKGLAIEETLKTAMALGILNAMESQTGYVNPDKFEEIFKQIDVTIVD</sequence>
<dbReference type="InterPro" id="IPR011611">
    <property type="entry name" value="PfkB_dom"/>
</dbReference>
<name>A0ABS3HY82_9ENTE</name>
<feature type="domain" description="Carbohydrate kinase PfkB" evidence="7">
    <location>
        <begin position="22"/>
        <end position="296"/>
    </location>
</feature>
<proteinExistence type="inferred from homology"/>
<comment type="similarity">
    <text evidence="1">Belongs to the carbohydrate kinase pfkB family.</text>
</comment>
<evidence type="ECO:0000256" key="1">
    <source>
        <dbReference type="ARBA" id="ARBA00005380"/>
    </source>
</evidence>
<accession>A0ABS3HY82</accession>
<dbReference type="Pfam" id="PF00294">
    <property type="entry name" value="PfkB"/>
    <property type="match status" value="1"/>
</dbReference>
<keyword evidence="4 8" id="KW-0418">Kinase</keyword>
<keyword evidence="5 6" id="KW-0067">ATP-binding</keyword>
<dbReference type="NCBIfam" id="TIGR03168">
    <property type="entry name" value="1-PFK"/>
    <property type="match status" value="1"/>
</dbReference>
<dbReference type="InterPro" id="IPR017583">
    <property type="entry name" value="Tagatose/fructose_Pkinase"/>
</dbReference>
<dbReference type="Proteomes" id="UP000664857">
    <property type="component" value="Unassembled WGS sequence"/>
</dbReference>
<dbReference type="PANTHER" id="PTHR46566:SF5">
    <property type="entry name" value="1-PHOSPHOFRUCTOKINASE"/>
    <property type="match status" value="1"/>
</dbReference>
<dbReference type="EC" id="2.7.1.144" evidence="6"/>
<dbReference type="CDD" id="cd01164">
    <property type="entry name" value="FruK_PfkB_like"/>
    <property type="match status" value="1"/>
</dbReference>
<dbReference type="InterPro" id="IPR002173">
    <property type="entry name" value="Carboh/pur_kinase_PfkB_CS"/>
</dbReference>
<dbReference type="SUPFAM" id="SSF53613">
    <property type="entry name" value="Ribokinase-like"/>
    <property type="match status" value="1"/>
</dbReference>
<keyword evidence="9" id="KW-1185">Reference proteome</keyword>
<dbReference type="RefSeq" id="WP_206968055.1">
    <property type="nucleotide sequence ID" value="NZ_JAFLVX010000035.1"/>
</dbReference>
<comment type="catalytic activity">
    <reaction evidence="6">
        <text>D-tagatofuranose 6-phosphate + ATP = D-tagatofuranose 1,6-bisphosphate + ADP + H(+)</text>
        <dbReference type="Rhea" id="RHEA:12420"/>
        <dbReference type="ChEBI" id="CHEBI:15378"/>
        <dbReference type="ChEBI" id="CHEBI:30616"/>
        <dbReference type="ChEBI" id="CHEBI:58694"/>
        <dbReference type="ChEBI" id="CHEBI:58695"/>
        <dbReference type="ChEBI" id="CHEBI:456216"/>
        <dbReference type="EC" id="2.7.1.144"/>
    </reaction>
</comment>
<dbReference type="PANTHER" id="PTHR46566">
    <property type="entry name" value="1-PHOSPHOFRUCTOKINASE-RELATED"/>
    <property type="match status" value="1"/>
</dbReference>
<evidence type="ECO:0000256" key="5">
    <source>
        <dbReference type="ARBA" id="ARBA00022840"/>
    </source>
</evidence>
<reference evidence="8 9" key="1">
    <citation type="submission" date="2021-03" db="EMBL/GenBank/DDBJ databases">
        <title>Enterococcal diversity collection.</title>
        <authorList>
            <person name="Gilmore M.S."/>
            <person name="Schwartzman J."/>
            <person name="Van Tyne D."/>
            <person name="Martin M."/>
            <person name="Earl A.M."/>
            <person name="Manson A.L."/>
            <person name="Straub T."/>
            <person name="Salamzade R."/>
            <person name="Saavedra J."/>
            <person name="Lebreton F."/>
            <person name="Prichula J."/>
            <person name="Schaufler K."/>
            <person name="Gaca A."/>
            <person name="Sgardioli B."/>
            <person name="Wagenaar J."/>
            <person name="Strong T."/>
        </authorList>
    </citation>
    <scope>NUCLEOTIDE SEQUENCE [LARGE SCALE GENOMIC DNA]</scope>
    <source>
        <strain evidence="8 9">DIV0080</strain>
    </source>
</reference>
<dbReference type="PIRSF" id="PIRSF000535">
    <property type="entry name" value="1PFK/6PFK/LacC"/>
    <property type="match status" value="1"/>
</dbReference>